<sequence>MDLDEILTIAVKAKGSDIHIKTGLPPIVRIDGRLHPIPNTQRLSPDLVVDMCQAMMNDRQRRLFEENSEVDLAYAVPGLGRFRVSAYRQRGTVAMVFRTISFTIPSLDGLNLPPVLKKICQEERGLILVTGTTGSGKSSTLAAMIDFINQNRTANIITIEDPVEFLHRDNKSIISQREVGTDTPSFSAALKGALRQDPDVILVGEMRDYETIETAMTAAETGHLVMSTLHTMDAAETINRIIGVFPPYHQRQVRIQLSGIIKGVVSQRLVPRADGKGRVPAVEVMLGTARVKEYIDDKEKTKQIHDAISQGFVTYGMQTFDQSLMKLYTSKLISYDEALRQSTNPDDFALKISGISSTSDASWESFESQEEEAGEPRQLDIEKF</sequence>
<accession>A0A5A9XH25</accession>
<evidence type="ECO:0000313" key="4">
    <source>
        <dbReference type="EMBL" id="KAA0891618.1"/>
    </source>
</evidence>
<comment type="caution">
    <text evidence="4">The sequence shown here is derived from an EMBL/GenBank/DDBJ whole genome shotgun (WGS) entry which is preliminary data.</text>
</comment>
<protein>
    <submittedName>
        <fullName evidence="4">Type IV pilus twitching motility protein PilT</fullName>
    </submittedName>
</protein>
<dbReference type="Gene3D" id="3.40.50.300">
    <property type="entry name" value="P-loop containing nucleotide triphosphate hydrolases"/>
    <property type="match status" value="1"/>
</dbReference>
<dbReference type="NCBIfam" id="TIGR01420">
    <property type="entry name" value="pilT_fam"/>
    <property type="match status" value="1"/>
</dbReference>
<dbReference type="SUPFAM" id="SSF52540">
    <property type="entry name" value="P-loop containing nucleoside triphosphate hydrolases"/>
    <property type="match status" value="1"/>
</dbReference>
<feature type="compositionally biased region" description="Basic and acidic residues" evidence="2">
    <location>
        <begin position="374"/>
        <end position="384"/>
    </location>
</feature>
<dbReference type="PANTHER" id="PTHR30486:SF12">
    <property type="entry name" value="TYPE IV PILUS ATPASE PILU"/>
    <property type="match status" value="1"/>
</dbReference>
<dbReference type="InterPro" id="IPR001482">
    <property type="entry name" value="T2SS/T4SS_dom"/>
</dbReference>
<dbReference type="OrthoDB" id="9805147at2"/>
<evidence type="ECO:0000313" key="5">
    <source>
        <dbReference type="Proteomes" id="UP000324298"/>
    </source>
</evidence>
<dbReference type="GO" id="GO:0016887">
    <property type="term" value="F:ATP hydrolysis activity"/>
    <property type="evidence" value="ECO:0007669"/>
    <property type="project" value="InterPro"/>
</dbReference>
<dbReference type="InterPro" id="IPR050921">
    <property type="entry name" value="T4SS_GSP_E_ATPase"/>
</dbReference>
<name>A0A5A9XH25_9BACT</name>
<dbReference type="AlphaFoldDB" id="A0A5A9XH25"/>
<dbReference type="RefSeq" id="WP_149307317.1">
    <property type="nucleotide sequence ID" value="NZ_SRSD01000005.1"/>
</dbReference>
<dbReference type="PROSITE" id="PS00662">
    <property type="entry name" value="T2SP_E"/>
    <property type="match status" value="1"/>
</dbReference>
<feature type="region of interest" description="Disordered" evidence="2">
    <location>
        <begin position="361"/>
        <end position="384"/>
    </location>
</feature>
<dbReference type="InterPro" id="IPR006321">
    <property type="entry name" value="PilT/PilU"/>
</dbReference>
<evidence type="ECO:0000259" key="3">
    <source>
        <dbReference type="PROSITE" id="PS00662"/>
    </source>
</evidence>
<dbReference type="PANTHER" id="PTHR30486">
    <property type="entry name" value="TWITCHING MOTILITY PROTEIN PILT"/>
    <property type="match status" value="1"/>
</dbReference>
<comment type="similarity">
    <text evidence="1">Belongs to the GSP E family.</text>
</comment>
<organism evidence="4 5">
    <name type="scientific">Oryzomonas rubra</name>
    <dbReference type="NCBI Taxonomy" id="2509454"/>
    <lineage>
        <taxon>Bacteria</taxon>
        <taxon>Pseudomonadati</taxon>
        <taxon>Thermodesulfobacteriota</taxon>
        <taxon>Desulfuromonadia</taxon>
        <taxon>Geobacterales</taxon>
        <taxon>Geobacteraceae</taxon>
        <taxon>Oryzomonas</taxon>
    </lineage>
</organism>
<dbReference type="CDD" id="cd01131">
    <property type="entry name" value="PilT"/>
    <property type="match status" value="1"/>
</dbReference>
<dbReference type="Gene3D" id="3.30.450.90">
    <property type="match status" value="1"/>
</dbReference>
<dbReference type="GO" id="GO:0005524">
    <property type="term" value="F:ATP binding"/>
    <property type="evidence" value="ECO:0007669"/>
    <property type="project" value="InterPro"/>
</dbReference>
<evidence type="ECO:0000256" key="2">
    <source>
        <dbReference type="SAM" id="MobiDB-lite"/>
    </source>
</evidence>
<feature type="domain" description="Bacterial type II secretion system protein E" evidence="3">
    <location>
        <begin position="194"/>
        <end position="208"/>
    </location>
</feature>
<dbReference type="Proteomes" id="UP000324298">
    <property type="component" value="Unassembled WGS sequence"/>
</dbReference>
<dbReference type="InterPro" id="IPR027417">
    <property type="entry name" value="P-loop_NTPase"/>
</dbReference>
<proteinExistence type="inferred from homology"/>
<keyword evidence="5" id="KW-1185">Reference proteome</keyword>
<evidence type="ECO:0000256" key="1">
    <source>
        <dbReference type="ARBA" id="ARBA00006611"/>
    </source>
</evidence>
<reference evidence="4 5" key="1">
    <citation type="submission" date="2019-04" db="EMBL/GenBank/DDBJ databases">
        <title>Geobacter ruber sp. nov., ferric-reducing bacteria isolated from paddy soil.</title>
        <authorList>
            <person name="Xu Z."/>
            <person name="Masuda Y."/>
            <person name="Itoh H."/>
            <person name="Senoo K."/>
        </authorList>
    </citation>
    <scope>NUCLEOTIDE SEQUENCE [LARGE SCALE GENOMIC DNA]</scope>
    <source>
        <strain evidence="4 5">Red88</strain>
    </source>
</reference>
<dbReference type="Pfam" id="PF00437">
    <property type="entry name" value="T2SSE"/>
    <property type="match status" value="1"/>
</dbReference>
<dbReference type="EMBL" id="SRSD01000005">
    <property type="protein sequence ID" value="KAA0891618.1"/>
    <property type="molecule type" value="Genomic_DNA"/>
</dbReference>
<gene>
    <name evidence="4" type="ORF">ET418_09210</name>
</gene>